<dbReference type="OrthoDB" id="765769at2759"/>
<protein>
    <submittedName>
        <fullName evidence="4">DUF4378 domain protein</fullName>
    </submittedName>
</protein>
<gene>
    <name evidence="4" type="ORF">G2W53_044173</name>
</gene>
<dbReference type="EMBL" id="JAAIUW010000013">
    <property type="protein sequence ID" value="KAF7805062.1"/>
    <property type="molecule type" value="Genomic_DNA"/>
</dbReference>
<accession>A0A834SK10</accession>
<feature type="region of interest" description="Disordered" evidence="1">
    <location>
        <begin position="644"/>
        <end position="669"/>
    </location>
</feature>
<dbReference type="PANTHER" id="PTHR21726:SF57">
    <property type="entry name" value="SERINE-RICH ADHESIN FOR PLATELETS-LIKE PROTEIN"/>
    <property type="match status" value="1"/>
</dbReference>
<feature type="domain" description="DUF3741" evidence="3">
    <location>
        <begin position="79"/>
        <end position="104"/>
    </location>
</feature>
<dbReference type="Pfam" id="PF14383">
    <property type="entry name" value="VARLMGL"/>
    <property type="match status" value="1"/>
</dbReference>
<feature type="region of interest" description="Disordered" evidence="1">
    <location>
        <begin position="253"/>
        <end position="445"/>
    </location>
</feature>
<evidence type="ECO:0000259" key="2">
    <source>
        <dbReference type="Pfam" id="PF14309"/>
    </source>
</evidence>
<organism evidence="4 5">
    <name type="scientific">Senna tora</name>
    <dbReference type="NCBI Taxonomy" id="362788"/>
    <lineage>
        <taxon>Eukaryota</taxon>
        <taxon>Viridiplantae</taxon>
        <taxon>Streptophyta</taxon>
        <taxon>Embryophyta</taxon>
        <taxon>Tracheophyta</taxon>
        <taxon>Spermatophyta</taxon>
        <taxon>Magnoliopsida</taxon>
        <taxon>eudicotyledons</taxon>
        <taxon>Gunneridae</taxon>
        <taxon>Pentapetalae</taxon>
        <taxon>rosids</taxon>
        <taxon>fabids</taxon>
        <taxon>Fabales</taxon>
        <taxon>Fabaceae</taxon>
        <taxon>Caesalpinioideae</taxon>
        <taxon>Cassia clade</taxon>
        <taxon>Senna</taxon>
    </lineage>
</organism>
<evidence type="ECO:0000313" key="5">
    <source>
        <dbReference type="Proteomes" id="UP000634136"/>
    </source>
</evidence>
<keyword evidence="5" id="KW-1185">Reference proteome</keyword>
<evidence type="ECO:0000259" key="3">
    <source>
        <dbReference type="Pfam" id="PF14383"/>
    </source>
</evidence>
<sequence>METEKRRSKGGFLNLFDWNGKSRKKLFNDNPNIPEVSKQGKENAENMENTQLNRIHVDENGAGPSYTANCDFSGTLSTNSDEGCGTKAPGLVARLMGLDSLPSSAAAELSSATLYGSNSLGSCHEAAFGSTNDYLPVEYINMPLNLEKSLRDATESRAQKVGNRPIKRFQTEVLPPKSAKPIPVTHNKLLSPIKSPGFIPPKNAAHIMEAAAKIFEASPRPYMKNNMSSAGPSSVPLRILSLKEKLEAAQCASMPEKPMDSIATNHVKGRPSGRSNNSYKSTSAFKISRDSEKTSSYHLGTKGKSVSLATQSKANVQSKDTLTSNGGRGHMKHKEQSEIRSNQFSRSQKPTIQQSMQQRTSTGRNSTVLGQNNQKQNIVANRVTSTSRIDSNKPTTRVRSAENSTGAKKTTNEGSVNANNGPKRSNRRAADTQKEFPLSKTKSVAQKKRYVSRGVYDGARDPNKAVNNYENKSIKCNITTDGSMNQDVFNMQEGKDVISFTFTSPLRRSLPESQSSTQVMGTKDNTVVTSLGQSDKLCPEKLSLSPPGLHKIDGDVLSVLLEKKLQELTSIINIPQDTLVIEGSSAGLQCNLQDKTTSVVSAMSREPDKSFHTDLHSDNLHGMHDYGCSSSDDLVHNLNSQLQTLEGAEEPRCSSNGEPGNDPGSLHSRSVTVFETPCVSSTVYSSMQDEEVSNFSPINEYEPIENGVNWSDRSSSMKQLSSTSNLADFKMSGNTELEYVKDILSNAELMAEDFVLGQTNKIIMSNHFDALENQNSGSENCEEEESKLERKVLFDCVSECLELRCNKAFVGCCKAWPRWIELDHRKGWLAEELYNEILGFKSMEEVMVDELVDKDMSSRYGRWLDFDLEAFEEALEIEWEISTCLINELISDLLLV</sequence>
<dbReference type="AlphaFoldDB" id="A0A834SK10"/>
<proteinExistence type="predicted"/>
<dbReference type="Pfam" id="PF14309">
    <property type="entry name" value="DUF4378"/>
    <property type="match status" value="1"/>
</dbReference>
<dbReference type="Proteomes" id="UP000634136">
    <property type="component" value="Unassembled WGS sequence"/>
</dbReference>
<feature type="compositionally biased region" description="Polar residues" evidence="1">
    <location>
        <begin position="339"/>
        <end position="423"/>
    </location>
</feature>
<feature type="compositionally biased region" description="Polar residues" evidence="1">
    <location>
        <begin position="307"/>
        <end position="325"/>
    </location>
</feature>
<evidence type="ECO:0000256" key="1">
    <source>
        <dbReference type="SAM" id="MobiDB-lite"/>
    </source>
</evidence>
<dbReference type="InterPro" id="IPR025486">
    <property type="entry name" value="DUF4378"/>
</dbReference>
<dbReference type="InterPro" id="IPR032795">
    <property type="entry name" value="DUF3741-assoc"/>
</dbReference>
<feature type="compositionally biased region" description="Polar residues" evidence="1">
    <location>
        <begin position="273"/>
        <end position="285"/>
    </location>
</feature>
<evidence type="ECO:0000313" key="4">
    <source>
        <dbReference type="EMBL" id="KAF7805062.1"/>
    </source>
</evidence>
<name>A0A834SK10_9FABA</name>
<reference evidence="4" key="1">
    <citation type="submission" date="2020-09" db="EMBL/GenBank/DDBJ databases">
        <title>Genome-Enabled Discovery of Anthraquinone Biosynthesis in Senna tora.</title>
        <authorList>
            <person name="Kang S.-H."/>
            <person name="Pandey R.P."/>
            <person name="Lee C.-M."/>
            <person name="Sim J.-S."/>
            <person name="Jeong J.-T."/>
            <person name="Choi B.-S."/>
            <person name="Jung M."/>
            <person name="Ginzburg D."/>
            <person name="Zhao K."/>
            <person name="Won S.Y."/>
            <person name="Oh T.-J."/>
            <person name="Yu Y."/>
            <person name="Kim N.-H."/>
            <person name="Lee O.R."/>
            <person name="Lee T.-H."/>
            <person name="Bashyal P."/>
            <person name="Kim T.-S."/>
            <person name="Lee W.-H."/>
            <person name="Kawkins C."/>
            <person name="Kim C.-K."/>
            <person name="Kim J.S."/>
            <person name="Ahn B.O."/>
            <person name="Rhee S.Y."/>
            <person name="Sohng J.K."/>
        </authorList>
    </citation>
    <scope>NUCLEOTIDE SEQUENCE</scope>
    <source>
        <tissue evidence="4">Leaf</tissue>
    </source>
</reference>
<dbReference type="PANTHER" id="PTHR21726">
    <property type="entry name" value="PHOSPHATIDYLINOSITOL N-ACETYLGLUCOSAMINYLTRANSFERASE SUBUNIT P DOWN SYNDROME CRITICAL REGION PROTEIN 5 -RELATED"/>
    <property type="match status" value="1"/>
</dbReference>
<comment type="caution">
    <text evidence="4">The sequence shown here is derived from an EMBL/GenBank/DDBJ whole genome shotgun (WGS) entry which is preliminary data.</text>
</comment>
<feature type="domain" description="DUF4378" evidence="2">
    <location>
        <begin position="736"/>
        <end position="888"/>
    </location>
</feature>